<keyword evidence="4" id="KW-1185">Reference proteome</keyword>
<evidence type="ECO:0000256" key="2">
    <source>
        <dbReference type="SAM" id="MobiDB-lite"/>
    </source>
</evidence>
<dbReference type="Pfam" id="PF02515">
    <property type="entry name" value="CoA_transf_3"/>
    <property type="match status" value="1"/>
</dbReference>
<reference evidence="4" key="1">
    <citation type="submission" date="2016-09" db="EMBL/GenBank/DDBJ databases">
        <authorList>
            <person name="Varghese N."/>
            <person name="Submissions S."/>
        </authorList>
    </citation>
    <scope>NUCLEOTIDE SEQUENCE [LARGE SCALE GENOMIC DNA]</scope>
    <source>
        <strain evidence="4">TNe-862</strain>
    </source>
</reference>
<feature type="compositionally biased region" description="Basic and acidic residues" evidence="2">
    <location>
        <begin position="381"/>
        <end position="391"/>
    </location>
</feature>
<name>A0A1G6ZMQ2_9BURK</name>
<dbReference type="Gene3D" id="3.40.50.10540">
    <property type="entry name" value="Crotonobetainyl-coa:carnitine coa-transferase, domain 1"/>
    <property type="match status" value="1"/>
</dbReference>
<keyword evidence="1 3" id="KW-0808">Transferase</keyword>
<dbReference type="InterPro" id="IPR050483">
    <property type="entry name" value="CoA-transferase_III_domain"/>
</dbReference>
<dbReference type="PANTHER" id="PTHR48207:SF3">
    <property type="entry name" value="SUCCINATE--HYDROXYMETHYLGLUTARATE COA-TRANSFERASE"/>
    <property type="match status" value="1"/>
</dbReference>
<dbReference type="PANTHER" id="PTHR48207">
    <property type="entry name" value="SUCCINATE--HYDROXYMETHYLGLUTARATE COA-TRANSFERASE"/>
    <property type="match status" value="1"/>
</dbReference>
<evidence type="ECO:0000313" key="4">
    <source>
        <dbReference type="Proteomes" id="UP000198908"/>
    </source>
</evidence>
<gene>
    <name evidence="3" type="ORF">SAMN05421548_1318</name>
</gene>
<dbReference type="Proteomes" id="UP000198908">
    <property type="component" value="Unassembled WGS sequence"/>
</dbReference>
<proteinExistence type="predicted"/>
<dbReference type="GO" id="GO:0008410">
    <property type="term" value="F:CoA-transferase activity"/>
    <property type="evidence" value="ECO:0007669"/>
    <property type="project" value="TreeGrafter"/>
</dbReference>
<feature type="region of interest" description="Disordered" evidence="2">
    <location>
        <begin position="366"/>
        <end position="391"/>
    </location>
</feature>
<accession>A0A1G6ZMQ2</accession>
<dbReference type="RefSeq" id="WP_092003654.1">
    <property type="nucleotide sequence ID" value="NZ_FMYQ01000031.1"/>
</dbReference>
<protein>
    <submittedName>
        <fullName evidence="3">Crotonobetainyl-CoA:carnitine CoA-transferase CaiB</fullName>
    </submittedName>
</protein>
<evidence type="ECO:0000313" key="3">
    <source>
        <dbReference type="EMBL" id="SDE03762.1"/>
    </source>
</evidence>
<dbReference type="InterPro" id="IPR023606">
    <property type="entry name" value="CoA-Trfase_III_dom_1_sf"/>
</dbReference>
<dbReference type="OrthoDB" id="5294844at2"/>
<dbReference type="STRING" id="416944.SAMN05421548_1318"/>
<dbReference type="EMBL" id="FMYQ01000031">
    <property type="protein sequence ID" value="SDE03762.1"/>
    <property type="molecule type" value="Genomic_DNA"/>
</dbReference>
<organism evidence="3 4">
    <name type="scientific">Paraburkholderia lycopersici</name>
    <dbReference type="NCBI Taxonomy" id="416944"/>
    <lineage>
        <taxon>Bacteria</taxon>
        <taxon>Pseudomonadati</taxon>
        <taxon>Pseudomonadota</taxon>
        <taxon>Betaproteobacteria</taxon>
        <taxon>Burkholderiales</taxon>
        <taxon>Burkholderiaceae</taxon>
        <taxon>Paraburkholderia</taxon>
    </lineage>
</organism>
<evidence type="ECO:0000256" key="1">
    <source>
        <dbReference type="ARBA" id="ARBA00022679"/>
    </source>
</evidence>
<dbReference type="InterPro" id="IPR003673">
    <property type="entry name" value="CoA-Trfase_fam_III"/>
</dbReference>
<dbReference type="InterPro" id="IPR044855">
    <property type="entry name" value="CoA-Trfase_III_dom3_sf"/>
</dbReference>
<dbReference type="AlphaFoldDB" id="A0A1G6ZMQ2"/>
<sequence>MDSGEQGVCSDARRRPLEGLTVIELGTSVAAPYACLVLADLGARVIKVENPGAGDHSRSWGPPFWRGTSAQFFSLNRGKESVAIDLSTEDGQAQLRSLILEQADAVVQNLRPGLLAKFGLTPETLQAEKPSLIWCDIGAFGQRGPLSSKPGYDPLAQATSGIMSVTGEPNRPPVRVGVSLVDMGSGMWTVIGLLVKLLELQRTGSGGRVETSLFETALAWMTTPMAVYHASGEVPEPQGSGAPQIVPYQAFRTADEWLMIAAGNDNLFRKFCTAIGRAELAQLPAYAMNAARVQNKDPLIAELQGTISTISAADLSAALDAVGVPNAPLLTVDKAARHPQTQALGMVGPCAGDSLPLMGIPISLDGTRPRSDGLPPELGEQTEKWVGEKAL</sequence>
<dbReference type="Gene3D" id="3.30.1540.10">
    <property type="entry name" value="formyl-coa transferase, domain 3"/>
    <property type="match status" value="1"/>
</dbReference>
<dbReference type="SUPFAM" id="SSF89796">
    <property type="entry name" value="CoA-transferase family III (CaiB/BaiF)"/>
    <property type="match status" value="1"/>
</dbReference>